<reference evidence="3" key="1">
    <citation type="journal article" date="2017" name="Nature">
        <title>The genome of Chenopodium quinoa.</title>
        <authorList>
            <person name="Jarvis D.E."/>
            <person name="Ho Y.S."/>
            <person name="Lightfoot D.J."/>
            <person name="Schmoeckel S.M."/>
            <person name="Li B."/>
            <person name="Borm T.J.A."/>
            <person name="Ohyanagi H."/>
            <person name="Mineta K."/>
            <person name="Michell C.T."/>
            <person name="Saber N."/>
            <person name="Kharbatia N.M."/>
            <person name="Rupper R.R."/>
            <person name="Sharp A.R."/>
            <person name="Dally N."/>
            <person name="Boughton B.A."/>
            <person name="Woo Y.H."/>
            <person name="Gao G."/>
            <person name="Schijlen E.G.W.M."/>
            <person name="Guo X."/>
            <person name="Momin A.A."/>
            <person name="Negrao S."/>
            <person name="Al-Babili S."/>
            <person name="Gehring C."/>
            <person name="Roessner U."/>
            <person name="Jung C."/>
            <person name="Murphy K."/>
            <person name="Arold S.T."/>
            <person name="Gojobori T."/>
            <person name="van der Linden C.G."/>
            <person name="van Loo E.N."/>
            <person name="Jellen E.N."/>
            <person name="Maughan P.J."/>
            <person name="Tester M."/>
        </authorList>
    </citation>
    <scope>NUCLEOTIDE SEQUENCE [LARGE SCALE GENOMIC DNA]</scope>
    <source>
        <strain evidence="3">cv. PI 614886</strain>
    </source>
</reference>
<evidence type="ECO:0000259" key="2">
    <source>
        <dbReference type="Pfam" id="PF14244"/>
    </source>
</evidence>
<evidence type="ECO:0000313" key="4">
    <source>
        <dbReference type="Proteomes" id="UP000596660"/>
    </source>
</evidence>
<protein>
    <recommendedName>
        <fullName evidence="5">Retrotransposon Copia-like N-terminal domain-containing protein</fullName>
    </recommendedName>
</protein>
<accession>A0A803N310</accession>
<dbReference type="AlphaFoldDB" id="A0A803N310"/>
<dbReference type="InterPro" id="IPR029472">
    <property type="entry name" value="Copia-like_N"/>
</dbReference>
<dbReference type="PANTHER" id="PTHR37610:SF6">
    <property type="entry name" value="GAG-POLYPEPTIDE OF LTR COPIA-TYPE-RELATED"/>
    <property type="match status" value="1"/>
</dbReference>
<evidence type="ECO:0000313" key="3">
    <source>
        <dbReference type="EnsemblPlants" id="AUR62039612-RA:cds"/>
    </source>
</evidence>
<organism evidence="3 4">
    <name type="scientific">Chenopodium quinoa</name>
    <name type="common">Quinoa</name>
    <dbReference type="NCBI Taxonomy" id="63459"/>
    <lineage>
        <taxon>Eukaryota</taxon>
        <taxon>Viridiplantae</taxon>
        <taxon>Streptophyta</taxon>
        <taxon>Embryophyta</taxon>
        <taxon>Tracheophyta</taxon>
        <taxon>Spermatophyta</taxon>
        <taxon>Magnoliopsida</taxon>
        <taxon>eudicotyledons</taxon>
        <taxon>Gunneridae</taxon>
        <taxon>Pentapetalae</taxon>
        <taxon>Caryophyllales</taxon>
        <taxon>Chenopodiaceae</taxon>
        <taxon>Chenopodioideae</taxon>
        <taxon>Atripliceae</taxon>
        <taxon>Chenopodium</taxon>
    </lineage>
</organism>
<name>A0A803N310_CHEQI</name>
<dbReference type="InterPro" id="IPR005162">
    <property type="entry name" value="Retrotrans_gag_dom"/>
</dbReference>
<feature type="domain" description="Retrotransposon gag" evidence="1">
    <location>
        <begin position="79"/>
        <end position="151"/>
    </location>
</feature>
<sequence>MAADTSSPLYLHPNDGSYSISIDKLTGAADYRAWRRSMEIALSSKKKLGFVTGTVLRSAYATDAAKSEQWDTCNSMVISWIHSCLSDTIKKSVLYVGTARETWVQLEKRFSMANGSRNYKLNRDIYNLKQNHESVNVYYTSLTSLWEELDAMNILPTVSENSTDVRNLLNAISKYQ</sequence>
<keyword evidence="4" id="KW-1185">Reference proteome</keyword>
<dbReference type="OMA" id="SVYLWCK"/>
<dbReference type="Proteomes" id="UP000596660">
    <property type="component" value="Unplaced"/>
</dbReference>
<feature type="domain" description="Retrotransposon Copia-like N-terminal" evidence="2">
    <location>
        <begin position="13"/>
        <end position="55"/>
    </location>
</feature>
<evidence type="ECO:0000259" key="1">
    <source>
        <dbReference type="Pfam" id="PF03732"/>
    </source>
</evidence>
<reference evidence="3" key="2">
    <citation type="submission" date="2021-03" db="UniProtKB">
        <authorList>
            <consortium name="EnsemblPlants"/>
        </authorList>
    </citation>
    <scope>IDENTIFICATION</scope>
</reference>
<dbReference type="Gramene" id="AUR62039612-RA">
    <property type="protein sequence ID" value="AUR62039612-RA:cds"/>
    <property type="gene ID" value="AUR62039612"/>
</dbReference>
<evidence type="ECO:0008006" key="5">
    <source>
        <dbReference type="Google" id="ProtNLM"/>
    </source>
</evidence>
<proteinExistence type="predicted"/>
<dbReference type="Pfam" id="PF14244">
    <property type="entry name" value="Retrotran_gag_3"/>
    <property type="match status" value="1"/>
</dbReference>
<dbReference type="Pfam" id="PF03732">
    <property type="entry name" value="Retrotrans_gag"/>
    <property type="match status" value="1"/>
</dbReference>
<dbReference type="PANTHER" id="PTHR37610">
    <property type="entry name" value="CCHC-TYPE DOMAIN-CONTAINING PROTEIN"/>
    <property type="match status" value="1"/>
</dbReference>
<dbReference type="EnsemblPlants" id="AUR62039612-RA">
    <property type="protein sequence ID" value="AUR62039612-RA:cds"/>
    <property type="gene ID" value="AUR62039612"/>
</dbReference>